<comment type="caution">
    <text evidence="8">The sequence shown here is derived from an EMBL/GenBank/DDBJ whole genome shotgun (WGS) entry which is preliminary data.</text>
</comment>
<evidence type="ECO:0000313" key="9">
    <source>
        <dbReference type="Proteomes" id="UP000605846"/>
    </source>
</evidence>
<protein>
    <submittedName>
        <fullName evidence="8">Uncharacterized protein</fullName>
    </submittedName>
</protein>
<feature type="transmembrane region" description="Helical" evidence="5">
    <location>
        <begin position="420"/>
        <end position="440"/>
    </location>
</feature>
<dbReference type="Pfam" id="PF20877">
    <property type="entry name" value="Anoctamin_N"/>
    <property type="match status" value="1"/>
</dbReference>
<dbReference type="EMBL" id="JABAYA010000217">
    <property type="protein sequence ID" value="KAF7722025.1"/>
    <property type="molecule type" value="Genomic_DNA"/>
</dbReference>
<organism evidence="8 9">
    <name type="scientific">Apophysomyces ossiformis</name>
    <dbReference type="NCBI Taxonomy" id="679940"/>
    <lineage>
        <taxon>Eukaryota</taxon>
        <taxon>Fungi</taxon>
        <taxon>Fungi incertae sedis</taxon>
        <taxon>Mucoromycota</taxon>
        <taxon>Mucoromycotina</taxon>
        <taxon>Mucoromycetes</taxon>
        <taxon>Mucorales</taxon>
        <taxon>Mucorineae</taxon>
        <taxon>Mucoraceae</taxon>
        <taxon>Apophysomyces</taxon>
    </lineage>
</organism>
<feature type="domain" description="Anoctamin transmembrane" evidence="6">
    <location>
        <begin position="222"/>
        <end position="676"/>
    </location>
</feature>
<comment type="subcellular location">
    <subcellularLocation>
        <location evidence="1">Membrane</location>
        <topology evidence="1">Multi-pass membrane protein</topology>
    </subcellularLocation>
</comment>
<dbReference type="InterPro" id="IPR007632">
    <property type="entry name" value="Anoctamin"/>
</dbReference>
<dbReference type="InterPro" id="IPR049452">
    <property type="entry name" value="Anoctamin_TM"/>
</dbReference>
<reference evidence="8" key="1">
    <citation type="submission" date="2020-01" db="EMBL/GenBank/DDBJ databases">
        <title>Genome Sequencing of Three Apophysomyces-Like Fungal Strains Confirms a Novel Fungal Genus in the Mucoromycota with divergent Burkholderia-like Endosymbiotic Bacteria.</title>
        <authorList>
            <person name="Stajich J.E."/>
            <person name="Macias A.M."/>
            <person name="Carter-House D."/>
            <person name="Lovett B."/>
            <person name="Kasson L.R."/>
            <person name="Berry K."/>
            <person name="Grigoriev I."/>
            <person name="Chang Y."/>
            <person name="Spatafora J."/>
            <person name="Kasson M.T."/>
        </authorList>
    </citation>
    <scope>NUCLEOTIDE SEQUENCE</scope>
    <source>
        <strain evidence="8">NRRL A-21654</strain>
    </source>
</reference>
<evidence type="ECO:0000259" key="6">
    <source>
        <dbReference type="Pfam" id="PF04547"/>
    </source>
</evidence>
<evidence type="ECO:0000256" key="5">
    <source>
        <dbReference type="SAM" id="Phobius"/>
    </source>
</evidence>
<evidence type="ECO:0000256" key="3">
    <source>
        <dbReference type="ARBA" id="ARBA00022989"/>
    </source>
</evidence>
<feature type="transmembrane region" description="Helical" evidence="5">
    <location>
        <begin position="338"/>
        <end position="361"/>
    </location>
</feature>
<evidence type="ECO:0000256" key="1">
    <source>
        <dbReference type="ARBA" id="ARBA00004141"/>
    </source>
</evidence>
<feature type="transmembrane region" description="Helical" evidence="5">
    <location>
        <begin position="262"/>
        <end position="281"/>
    </location>
</feature>
<feature type="transmembrane region" description="Helical" evidence="5">
    <location>
        <begin position="373"/>
        <end position="393"/>
    </location>
</feature>
<keyword evidence="2 5" id="KW-0812">Transmembrane</keyword>
<evidence type="ECO:0000259" key="7">
    <source>
        <dbReference type="Pfam" id="PF20877"/>
    </source>
</evidence>
<keyword evidence="4 5" id="KW-0472">Membrane</keyword>
<evidence type="ECO:0000256" key="4">
    <source>
        <dbReference type="ARBA" id="ARBA00023136"/>
    </source>
</evidence>
<feature type="transmembrane region" description="Helical" evidence="5">
    <location>
        <begin position="471"/>
        <end position="493"/>
    </location>
</feature>
<dbReference type="PANTHER" id="PTHR12308">
    <property type="entry name" value="ANOCTAMIN"/>
    <property type="match status" value="1"/>
</dbReference>
<dbReference type="GO" id="GO:0032541">
    <property type="term" value="C:cortical endoplasmic reticulum"/>
    <property type="evidence" value="ECO:0007669"/>
    <property type="project" value="TreeGrafter"/>
</dbReference>
<evidence type="ECO:0000256" key="2">
    <source>
        <dbReference type="ARBA" id="ARBA00022692"/>
    </source>
</evidence>
<proteinExistence type="predicted"/>
<gene>
    <name evidence="8" type="ORF">EC973_003747</name>
</gene>
<keyword evidence="9" id="KW-1185">Reference proteome</keyword>
<dbReference type="OrthoDB" id="296386at2759"/>
<dbReference type="InterPro" id="IPR049456">
    <property type="entry name" value="Anoctamin_N_fung"/>
</dbReference>
<dbReference type="PANTHER" id="PTHR12308:SF73">
    <property type="entry name" value="ANOCTAMIN"/>
    <property type="match status" value="1"/>
</dbReference>
<evidence type="ECO:0000313" key="8">
    <source>
        <dbReference type="EMBL" id="KAF7722025.1"/>
    </source>
</evidence>
<keyword evidence="3 5" id="KW-1133">Transmembrane helix</keyword>
<dbReference type="GO" id="GO:0005254">
    <property type="term" value="F:chloride channel activity"/>
    <property type="evidence" value="ECO:0007669"/>
    <property type="project" value="TreeGrafter"/>
</dbReference>
<dbReference type="GO" id="GO:0016020">
    <property type="term" value="C:membrane"/>
    <property type="evidence" value="ECO:0007669"/>
    <property type="project" value="UniProtKB-SubCell"/>
</dbReference>
<sequence length="737" mass="83823">MADEPSQAEGIAGFAHLFPSVAVTKTPVVETPPPMAEKRQPPLTNAGVDYVILFRFPTSPSNGNTRSQLESDVKDALANTVNKISKAGLTCQVRPGPQNGILLILNAEPNGNLYNLLLCLPQPFSQLILGSIRDFLLGVRVDDIREDAIAARGVDDFTDAERLRLVHDILTSAEKDGGADISPNVDKYVEAIMPLHDEKFDHEWIETWARKWLIDNDDLTKIRDHFGEKVAFYFAFLQNYFLWLSVPSVLGILIYLTHSNTLSITYSMAMLVWAVVFTETWKRKQQELAVMWGVRNCSKYERRRAAFKGDKTVRDEVTGEEMPFCPAWKIFLRRALSVPGVAVGAVLLSIIVGFVFILQLFLHEYYDGPFRQILHYAPTIGYALLVPTMSNLYSDWVRVLNNWEMHKTETSWDRAYTQKIFIANFLVGYLSLFITAWVYIPFGDHVLPYLVEFNISHSHQKVDFQRLRSQLVYFVVTGQLIGFATEMVLPYVLARVMPEAKKITDKVTGSNETAPVNAEVTSEAEAKFLKKIHREVDLPEYNIYTDYVEMVIQFGYVSMFSTVWPLTAVCCMLNNWVELRGDAVKICKYTRRPIPLRAEGVGPWIGSMETLVWLSSVTMASFAYLFHPSTNIHSPYTPIFTLLAILVSEHLYVVVRLAVRSTLNMLPSWSDLMVRKEDYKLKKVWLDRLTGDKNELEAKAEEPSVLDSLYSSLWTNATNESQLEEAGRWVETSLKTN</sequence>
<dbReference type="Proteomes" id="UP000605846">
    <property type="component" value="Unassembled WGS sequence"/>
</dbReference>
<feature type="transmembrane region" description="Helical" evidence="5">
    <location>
        <begin position="230"/>
        <end position="256"/>
    </location>
</feature>
<feature type="transmembrane region" description="Helical" evidence="5">
    <location>
        <begin position="639"/>
        <end position="659"/>
    </location>
</feature>
<name>A0A8H7EMW0_9FUNG</name>
<accession>A0A8H7EMW0</accession>
<feature type="domain" description="Anoctamin alpha-beta plait" evidence="7">
    <location>
        <begin position="47"/>
        <end position="188"/>
    </location>
</feature>
<feature type="transmembrane region" description="Helical" evidence="5">
    <location>
        <begin position="601"/>
        <end position="627"/>
    </location>
</feature>
<dbReference type="AlphaFoldDB" id="A0A8H7EMW0"/>
<dbReference type="Pfam" id="PF04547">
    <property type="entry name" value="Anoctamin"/>
    <property type="match status" value="1"/>
</dbReference>